<dbReference type="InterPro" id="IPR032816">
    <property type="entry name" value="VTT_dom"/>
</dbReference>
<dbReference type="PANTHER" id="PTHR30353:SF0">
    <property type="entry name" value="TRANSMEMBRANE PROTEIN"/>
    <property type="match status" value="1"/>
</dbReference>
<accession>A0A0M4QWQ8</accession>
<dbReference type="AlphaFoldDB" id="A0A0M4QWQ8"/>
<evidence type="ECO:0000256" key="3">
    <source>
        <dbReference type="ARBA" id="ARBA00022475"/>
    </source>
</evidence>
<feature type="transmembrane region" description="Helical" evidence="7">
    <location>
        <begin position="54"/>
        <end position="75"/>
    </location>
</feature>
<evidence type="ECO:0000256" key="7">
    <source>
        <dbReference type="RuleBase" id="RU367016"/>
    </source>
</evidence>
<keyword evidence="6 7" id="KW-0472">Membrane</keyword>
<evidence type="ECO:0000313" key="10">
    <source>
        <dbReference type="Proteomes" id="UP000062833"/>
    </source>
</evidence>
<keyword evidence="3 7" id="KW-1003">Cell membrane</keyword>
<dbReference type="KEGG" id="aaq:AOC05_02115"/>
<evidence type="ECO:0000256" key="1">
    <source>
        <dbReference type="ARBA" id="ARBA00004651"/>
    </source>
</evidence>
<dbReference type="PATRIC" id="fig|656366.3.peg.479"/>
<feature type="transmembrane region" description="Helical" evidence="7">
    <location>
        <begin position="170"/>
        <end position="187"/>
    </location>
</feature>
<keyword evidence="4 7" id="KW-0812">Transmembrane</keyword>
<feature type="transmembrane region" description="Helical" evidence="7">
    <location>
        <begin position="138"/>
        <end position="158"/>
    </location>
</feature>
<evidence type="ECO:0000313" key="9">
    <source>
        <dbReference type="EMBL" id="ALE91427.1"/>
    </source>
</evidence>
<sequence>MDLASDSSAILGTLWIYPVGAIFLMLSALIPPIPSTTVFVALGAVAGLDGGPKALLLVAAMMAGALAGDLATYWLTKLFGHTKWGSTRGPRRQRAVDAGTRRLQERPFMFMLTSRFIPLGRLSSNVAATVAGFSLRSFAAYSLISALVWSLYSVGVGIATRFWPGISTQTAVIVAIVASIILGWLLGKVSTWALDGKHSKQAPAVEL</sequence>
<comment type="similarity">
    <text evidence="2 7">Belongs to the DedA family.</text>
</comment>
<dbReference type="EMBL" id="CP012677">
    <property type="protein sequence ID" value="ALE91427.1"/>
    <property type="molecule type" value="Genomic_DNA"/>
</dbReference>
<evidence type="ECO:0000259" key="8">
    <source>
        <dbReference type="Pfam" id="PF09335"/>
    </source>
</evidence>
<feature type="transmembrane region" description="Helical" evidence="7">
    <location>
        <begin position="15"/>
        <end position="42"/>
    </location>
</feature>
<keyword evidence="5 7" id="KW-1133">Transmembrane helix</keyword>
<reference evidence="10" key="1">
    <citation type="submission" date="2015-09" db="EMBL/GenBank/DDBJ databases">
        <title>Complete genome of Arthrobacter alpinus strain R3.8.</title>
        <authorList>
            <person name="See-Too W.S."/>
            <person name="Chan K.G."/>
        </authorList>
    </citation>
    <scope>NUCLEOTIDE SEQUENCE [LARGE SCALE GENOMIC DNA]</scope>
    <source>
        <strain evidence="10">R3.8</strain>
    </source>
</reference>
<proteinExistence type="inferred from homology"/>
<evidence type="ECO:0000256" key="2">
    <source>
        <dbReference type="ARBA" id="ARBA00010792"/>
    </source>
</evidence>
<dbReference type="Proteomes" id="UP000062833">
    <property type="component" value="Chromosome"/>
</dbReference>
<dbReference type="PANTHER" id="PTHR30353">
    <property type="entry name" value="INNER MEMBRANE PROTEIN DEDA-RELATED"/>
    <property type="match status" value="1"/>
</dbReference>
<protein>
    <recommendedName>
        <fullName evidence="8">VTT domain-containing protein</fullName>
    </recommendedName>
</protein>
<dbReference type="RefSeq" id="WP_062005286.1">
    <property type="nucleotide sequence ID" value="NZ_CP012677.1"/>
</dbReference>
<dbReference type="InterPro" id="IPR032818">
    <property type="entry name" value="DedA-like"/>
</dbReference>
<feature type="domain" description="VTT" evidence="8">
    <location>
        <begin position="33"/>
        <end position="157"/>
    </location>
</feature>
<comment type="subcellular location">
    <subcellularLocation>
        <location evidence="1 7">Cell membrane</location>
        <topology evidence="1 7">Multi-pass membrane protein</topology>
    </subcellularLocation>
</comment>
<evidence type="ECO:0000256" key="4">
    <source>
        <dbReference type="ARBA" id="ARBA00022692"/>
    </source>
</evidence>
<name>A0A0M4QWQ8_9MICC</name>
<keyword evidence="10" id="KW-1185">Reference proteome</keyword>
<organism evidence="9 10">
    <name type="scientific">Arthrobacter alpinus</name>
    <dbReference type="NCBI Taxonomy" id="656366"/>
    <lineage>
        <taxon>Bacteria</taxon>
        <taxon>Bacillati</taxon>
        <taxon>Actinomycetota</taxon>
        <taxon>Actinomycetes</taxon>
        <taxon>Micrococcales</taxon>
        <taxon>Micrococcaceae</taxon>
        <taxon>Arthrobacter</taxon>
    </lineage>
</organism>
<dbReference type="Pfam" id="PF09335">
    <property type="entry name" value="VTT_dom"/>
    <property type="match status" value="1"/>
</dbReference>
<evidence type="ECO:0000256" key="6">
    <source>
        <dbReference type="ARBA" id="ARBA00023136"/>
    </source>
</evidence>
<dbReference type="GO" id="GO:0005886">
    <property type="term" value="C:plasma membrane"/>
    <property type="evidence" value="ECO:0007669"/>
    <property type="project" value="UniProtKB-SubCell"/>
</dbReference>
<gene>
    <name evidence="9" type="ORF">AOC05_02115</name>
</gene>
<evidence type="ECO:0000256" key="5">
    <source>
        <dbReference type="ARBA" id="ARBA00022989"/>
    </source>
</evidence>